<protein>
    <recommendedName>
        <fullName evidence="1">Aminoacyl-transfer RNA synthetases class-II family profile domain-containing protein</fullName>
    </recommendedName>
</protein>
<dbReference type="PANTHER" id="PTHR43707">
    <property type="entry name" value="HISTIDYL-TRNA SYNTHETASE"/>
    <property type="match status" value="1"/>
</dbReference>
<feature type="domain" description="Aminoacyl-transfer RNA synthetases class-II family profile" evidence="1">
    <location>
        <begin position="6"/>
        <end position="166"/>
    </location>
</feature>
<dbReference type="GO" id="GO:0005737">
    <property type="term" value="C:cytoplasm"/>
    <property type="evidence" value="ECO:0007669"/>
    <property type="project" value="InterPro"/>
</dbReference>
<sequence>MQKPKGTRDLLGKELASIRHVTHVMNNTFKRYGYEEIETPTFEYLELFEKKSGEVVVKQLYSFKDKSGRALALRPELTVPAIRLYLTHLKSAPKPVKLCYFGGCFRYEEPQAQRWRQFFQSGVEIIGSPRPEADAEVVALADDIMQELGLSGYELRIGHIRLLREVLAHAGVKVDAQDPIMRAIDRHDETRLQGELSRMHIKAKDEELLRSLIALRGSTKVLKQAEKLVASLPKAKIALKSLHEILEHVRSFGVGKFTI</sequence>
<reference evidence="2" key="1">
    <citation type="journal article" date="2014" name="Front. Microbiol.">
        <title>High frequency of phylogenetically diverse reductive dehalogenase-homologous genes in deep subseafloor sedimentary metagenomes.</title>
        <authorList>
            <person name="Kawai M."/>
            <person name="Futagami T."/>
            <person name="Toyoda A."/>
            <person name="Takaki Y."/>
            <person name="Nishi S."/>
            <person name="Hori S."/>
            <person name="Arai W."/>
            <person name="Tsubouchi T."/>
            <person name="Morono Y."/>
            <person name="Uchiyama I."/>
            <person name="Ito T."/>
            <person name="Fujiyama A."/>
            <person name="Inagaki F."/>
            <person name="Takami H."/>
        </authorList>
    </citation>
    <scope>NUCLEOTIDE SEQUENCE</scope>
    <source>
        <strain evidence="2">Expedition CK06-06</strain>
    </source>
</reference>
<dbReference type="PROSITE" id="PS50862">
    <property type="entry name" value="AA_TRNA_LIGASE_II"/>
    <property type="match status" value="1"/>
</dbReference>
<dbReference type="Pfam" id="PF13393">
    <property type="entry name" value="tRNA-synt_His"/>
    <property type="match status" value="1"/>
</dbReference>
<dbReference type="Gene3D" id="3.30.930.10">
    <property type="entry name" value="Bira Bifunctional Protein, Domain 2"/>
    <property type="match status" value="1"/>
</dbReference>
<dbReference type="CDD" id="cd00773">
    <property type="entry name" value="HisRS-like_core"/>
    <property type="match status" value="1"/>
</dbReference>
<dbReference type="InterPro" id="IPR045864">
    <property type="entry name" value="aa-tRNA-synth_II/BPL/LPL"/>
</dbReference>
<evidence type="ECO:0000259" key="1">
    <source>
        <dbReference type="PROSITE" id="PS50862"/>
    </source>
</evidence>
<comment type="caution">
    <text evidence="2">The sequence shown here is derived from an EMBL/GenBank/DDBJ whole genome shotgun (WGS) entry which is preliminary data.</text>
</comment>
<dbReference type="EMBL" id="BARV01002048">
    <property type="protein sequence ID" value="GAI02208.1"/>
    <property type="molecule type" value="Genomic_DNA"/>
</dbReference>
<organism evidence="2">
    <name type="scientific">marine sediment metagenome</name>
    <dbReference type="NCBI Taxonomy" id="412755"/>
    <lineage>
        <taxon>unclassified sequences</taxon>
        <taxon>metagenomes</taxon>
        <taxon>ecological metagenomes</taxon>
    </lineage>
</organism>
<dbReference type="SUPFAM" id="SSF55681">
    <property type="entry name" value="Class II aaRS and biotin synthetases"/>
    <property type="match status" value="1"/>
</dbReference>
<accession>X1K6L7</accession>
<dbReference type="InterPro" id="IPR006195">
    <property type="entry name" value="aa-tRNA-synth_II"/>
</dbReference>
<evidence type="ECO:0000313" key="2">
    <source>
        <dbReference type="EMBL" id="GAI02208.1"/>
    </source>
</evidence>
<dbReference type="PANTHER" id="PTHR43707:SF1">
    <property type="entry name" value="HISTIDINE--TRNA LIGASE, MITOCHONDRIAL-RELATED"/>
    <property type="match status" value="1"/>
</dbReference>
<proteinExistence type="predicted"/>
<dbReference type="InterPro" id="IPR041715">
    <property type="entry name" value="HisRS-like_core"/>
</dbReference>
<feature type="non-terminal residue" evidence="2">
    <location>
        <position position="259"/>
    </location>
</feature>
<name>X1K6L7_9ZZZZ</name>
<gene>
    <name evidence="2" type="ORF">S06H3_05508</name>
</gene>
<dbReference type="GO" id="GO:0004821">
    <property type="term" value="F:histidine-tRNA ligase activity"/>
    <property type="evidence" value="ECO:0007669"/>
    <property type="project" value="TreeGrafter"/>
</dbReference>
<dbReference type="InterPro" id="IPR004516">
    <property type="entry name" value="HisRS/HisZ"/>
</dbReference>
<dbReference type="GO" id="GO:0006427">
    <property type="term" value="P:histidyl-tRNA aminoacylation"/>
    <property type="evidence" value="ECO:0007669"/>
    <property type="project" value="TreeGrafter"/>
</dbReference>
<dbReference type="AlphaFoldDB" id="X1K6L7"/>